<comment type="caution">
    <text evidence="1">The sequence shown here is derived from an EMBL/GenBank/DDBJ whole genome shotgun (WGS) entry which is preliminary data.</text>
</comment>
<protein>
    <recommendedName>
        <fullName evidence="3">AXH domain-containing protein</fullName>
    </recommendedName>
</protein>
<evidence type="ECO:0000313" key="1">
    <source>
        <dbReference type="EMBL" id="MBT0653749.1"/>
    </source>
</evidence>
<evidence type="ECO:0000313" key="2">
    <source>
        <dbReference type="Proteomes" id="UP000756860"/>
    </source>
</evidence>
<dbReference type="RefSeq" id="WP_214175754.1">
    <property type="nucleotide sequence ID" value="NZ_JAHCVK010000005.1"/>
</dbReference>
<evidence type="ECO:0008006" key="3">
    <source>
        <dbReference type="Google" id="ProtNLM"/>
    </source>
</evidence>
<gene>
    <name evidence="1" type="ORF">KI810_11830</name>
</gene>
<organism evidence="1 2">
    <name type="scientific">Geomobilimonas luticola</name>
    <dbReference type="NCBI Taxonomy" id="1114878"/>
    <lineage>
        <taxon>Bacteria</taxon>
        <taxon>Pseudomonadati</taxon>
        <taxon>Thermodesulfobacteriota</taxon>
        <taxon>Desulfuromonadia</taxon>
        <taxon>Geobacterales</taxon>
        <taxon>Geobacteraceae</taxon>
        <taxon>Geomobilimonas</taxon>
    </lineage>
</organism>
<proteinExistence type="predicted"/>
<reference evidence="1 2" key="1">
    <citation type="submission" date="2021-05" db="EMBL/GenBank/DDBJ databases">
        <title>The draft genome of Geobacter luticola JCM 17780.</title>
        <authorList>
            <person name="Xu Z."/>
            <person name="Masuda Y."/>
            <person name="Itoh H."/>
            <person name="Senoo K."/>
        </authorList>
    </citation>
    <scope>NUCLEOTIDE SEQUENCE [LARGE SCALE GENOMIC DNA]</scope>
    <source>
        <strain evidence="1 2">JCM 17780</strain>
    </source>
</reference>
<sequence>MKCPVCKTHGEYAGINLHTDDFAENINTCHVCETTWSVNHGISKVIEDSTFLETTADCAEEDTYCFAA</sequence>
<keyword evidence="2" id="KW-1185">Reference proteome</keyword>
<dbReference type="EMBL" id="JAHCVK010000005">
    <property type="protein sequence ID" value="MBT0653749.1"/>
    <property type="molecule type" value="Genomic_DNA"/>
</dbReference>
<dbReference type="Proteomes" id="UP000756860">
    <property type="component" value="Unassembled WGS sequence"/>
</dbReference>
<accession>A0ABS5SEF9</accession>
<name>A0ABS5SEF9_9BACT</name>